<sequence>MRREYDESDARVRPGRRGSRPRSKIRPAHLDAVPGTVIGVDRGRLAVHMDDGVSLTAVKARELGRRGLVVGDRVGVVGDTSGQDGSLARIVRREPRATELRRTADDTDPTERVVVANAQQLAIVTSLADPEPNPRMIDRCLVAAFDAGMDALLVLTKGDLASADALRDSYDPLGVALLTTTMTTVGEDRTFTGLDELRERLQGRSTVLVGYSGVGKSTLVNAIVPEAHRTTGIVNDVTGRGRHTSTSAIAFDLPGGGRIIDTPGIRSFGLAHVNPEHFIAAFPDVAEAAAEGCPRGCTHESEEAGCALDAWASTPDQRARVVSIRRLLASRAEGDAW</sequence>
<feature type="binding site" evidence="3">
    <location>
        <begin position="156"/>
        <end position="159"/>
    </location>
    <ligand>
        <name>GTP</name>
        <dbReference type="ChEBI" id="CHEBI:37565"/>
    </ligand>
</feature>
<comment type="similarity">
    <text evidence="3">Belongs to the TRAFAC class YlqF/YawG GTPase family. RsgA subfamily.</text>
</comment>
<protein>
    <recommendedName>
        <fullName evidence="3">Small ribosomal subunit biogenesis GTPase RsgA</fullName>
        <ecNumber evidence="3">3.6.1.-</ecNumber>
    </recommendedName>
</protein>
<dbReference type="PANTHER" id="PTHR32120">
    <property type="entry name" value="SMALL RIBOSOMAL SUBUNIT BIOGENESIS GTPASE RSGA"/>
    <property type="match status" value="1"/>
</dbReference>
<proteinExistence type="inferred from homology"/>
<dbReference type="CDD" id="cd01854">
    <property type="entry name" value="YjeQ_EngC"/>
    <property type="match status" value="1"/>
</dbReference>
<evidence type="ECO:0000259" key="5">
    <source>
        <dbReference type="PROSITE" id="PS50936"/>
    </source>
</evidence>
<dbReference type="NCBIfam" id="TIGR00157">
    <property type="entry name" value="ribosome small subunit-dependent GTPase A"/>
    <property type="match status" value="1"/>
</dbReference>
<dbReference type="PROSITE" id="PS51721">
    <property type="entry name" value="G_CP"/>
    <property type="match status" value="1"/>
</dbReference>
<feature type="region of interest" description="Disordered" evidence="4">
    <location>
        <begin position="1"/>
        <end position="27"/>
    </location>
</feature>
<keyword evidence="8" id="KW-1185">Reference proteome</keyword>
<comment type="caution">
    <text evidence="3">Lacks conserved residue(s) required for the propagation of feature annotation.</text>
</comment>
<comment type="subcellular location">
    <subcellularLocation>
        <location evidence="3">Cytoplasm</location>
    </subcellularLocation>
</comment>
<feature type="binding site" evidence="3">
    <location>
        <begin position="210"/>
        <end position="218"/>
    </location>
    <ligand>
        <name>GTP</name>
        <dbReference type="ChEBI" id="CHEBI:37565"/>
    </ligand>
</feature>
<keyword evidence="1 3" id="KW-0547">Nucleotide-binding</keyword>
<evidence type="ECO:0000256" key="4">
    <source>
        <dbReference type="SAM" id="MobiDB-lite"/>
    </source>
</evidence>
<dbReference type="HAMAP" id="MF_01820">
    <property type="entry name" value="GTPase_RsgA"/>
    <property type="match status" value="1"/>
</dbReference>
<organism evidence="7 8">
    <name type="scientific">Demequina muriae</name>
    <dbReference type="NCBI Taxonomy" id="3051664"/>
    <lineage>
        <taxon>Bacteria</taxon>
        <taxon>Bacillati</taxon>
        <taxon>Actinomycetota</taxon>
        <taxon>Actinomycetes</taxon>
        <taxon>Micrococcales</taxon>
        <taxon>Demequinaceae</taxon>
        <taxon>Demequina</taxon>
    </lineage>
</organism>
<dbReference type="Proteomes" id="UP001172708">
    <property type="component" value="Unassembled WGS sequence"/>
</dbReference>
<dbReference type="PANTHER" id="PTHR32120:SF11">
    <property type="entry name" value="SMALL RIBOSOMAL SUBUNIT BIOGENESIS GTPASE RSGA 1, MITOCHONDRIAL-RELATED"/>
    <property type="match status" value="1"/>
</dbReference>
<evidence type="ECO:0000256" key="2">
    <source>
        <dbReference type="ARBA" id="ARBA00023134"/>
    </source>
</evidence>
<evidence type="ECO:0000256" key="3">
    <source>
        <dbReference type="HAMAP-Rule" id="MF_01820"/>
    </source>
</evidence>
<keyword evidence="3" id="KW-0699">rRNA-binding</keyword>
<keyword evidence="3" id="KW-0690">Ribosome biogenesis</keyword>
<dbReference type="SUPFAM" id="SSF52540">
    <property type="entry name" value="P-loop containing nucleoside triphosphate hydrolases"/>
    <property type="match status" value="1"/>
</dbReference>
<dbReference type="InterPro" id="IPR030378">
    <property type="entry name" value="G_CP_dom"/>
</dbReference>
<accession>A0ABT8GHX7</accession>
<name>A0ABT8GHX7_9MICO</name>
<keyword evidence="3" id="KW-0963">Cytoplasm</keyword>
<comment type="subunit">
    <text evidence="3">Monomer. Associates with 30S ribosomal subunit, binds 16S rRNA.</text>
</comment>
<dbReference type="PROSITE" id="PS50936">
    <property type="entry name" value="ENGC_GTPASE"/>
    <property type="match status" value="1"/>
</dbReference>
<feature type="domain" description="EngC GTPase" evidence="5">
    <location>
        <begin position="116"/>
        <end position="266"/>
    </location>
</feature>
<dbReference type="InterPro" id="IPR010914">
    <property type="entry name" value="RsgA_GTPase_dom"/>
</dbReference>
<dbReference type="EMBL" id="JAUHQA010000001">
    <property type="protein sequence ID" value="MDN4481038.1"/>
    <property type="molecule type" value="Genomic_DNA"/>
</dbReference>
<feature type="domain" description="CP-type G" evidence="6">
    <location>
        <begin position="97"/>
        <end position="268"/>
    </location>
</feature>
<evidence type="ECO:0000259" key="6">
    <source>
        <dbReference type="PROSITE" id="PS51721"/>
    </source>
</evidence>
<feature type="compositionally biased region" description="Basic and acidic residues" evidence="4">
    <location>
        <begin position="1"/>
        <end position="12"/>
    </location>
</feature>
<feature type="compositionally biased region" description="Basic residues" evidence="4">
    <location>
        <begin position="13"/>
        <end position="27"/>
    </location>
</feature>
<reference evidence="7" key="1">
    <citation type="submission" date="2023-06" db="EMBL/GenBank/DDBJ databases">
        <title>Egi l300058.</title>
        <authorList>
            <person name="Gao L."/>
            <person name="Fang B.-Z."/>
            <person name="Li W.-J."/>
        </authorList>
    </citation>
    <scope>NUCLEOTIDE SEQUENCE</scope>
    <source>
        <strain evidence="7">EGI L300058</strain>
    </source>
</reference>
<dbReference type="EC" id="3.6.1.-" evidence="3"/>
<evidence type="ECO:0000256" key="1">
    <source>
        <dbReference type="ARBA" id="ARBA00022741"/>
    </source>
</evidence>
<keyword evidence="2 3" id="KW-0342">GTP-binding</keyword>
<dbReference type="Pfam" id="PF03193">
    <property type="entry name" value="RsgA_GTPase"/>
    <property type="match status" value="1"/>
</dbReference>
<evidence type="ECO:0000313" key="7">
    <source>
        <dbReference type="EMBL" id="MDN4481038.1"/>
    </source>
</evidence>
<comment type="caution">
    <text evidence="7">The sequence shown here is derived from an EMBL/GenBank/DDBJ whole genome shotgun (WGS) entry which is preliminary data.</text>
</comment>
<dbReference type="InterPro" id="IPR004881">
    <property type="entry name" value="Ribosome_biogen_GTPase_RsgA"/>
</dbReference>
<keyword evidence="3" id="KW-0694">RNA-binding</keyword>
<dbReference type="Gene3D" id="3.40.50.300">
    <property type="entry name" value="P-loop containing nucleotide triphosphate hydrolases"/>
    <property type="match status" value="1"/>
</dbReference>
<keyword evidence="3" id="KW-0378">Hydrolase</keyword>
<gene>
    <name evidence="3 7" type="primary">rsgA</name>
    <name evidence="7" type="ORF">QQX02_08905</name>
</gene>
<dbReference type="InterPro" id="IPR027417">
    <property type="entry name" value="P-loop_NTPase"/>
</dbReference>
<evidence type="ECO:0000313" key="8">
    <source>
        <dbReference type="Proteomes" id="UP001172708"/>
    </source>
</evidence>
<comment type="function">
    <text evidence="3">One of several proteins that assist in the late maturation steps of the functional core of the 30S ribosomal subunit. Helps release RbfA from mature subunits. May play a role in the assembly of ribosomal proteins into the subunit. Circularly permuted GTPase that catalyzes slow GTP hydrolysis, GTPase activity is stimulated by the 30S ribosomal subunit.</text>
</comment>
<dbReference type="RefSeq" id="WP_301142543.1">
    <property type="nucleotide sequence ID" value="NZ_JAUHQA010000001.1"/>
</dbReference>